<evidence type="ECO:0000256" key="7">
    <source>
        <dbReference type="RuleBase" id="RU363032"/>
    </source>
</evidence>
<dbReference type="RefSeq" id="WP_101178960.1">
    <property type="nucleotide sequence ID" value="NZ_PISE01000054.1"/>
</dbReference>
<feature type="transmembrane region" description="Helical" evidence="7">
    <location>
        <begin position="68"/>
        <end position="94"/>
    </location>
</feature>
<keyword evidence="6 7" id="KW-0472">Membrane</keyword>
<dbReference type="SUPFAM" id="SSF161098">
    <property type="entry name" value="MetI-like"/>
    <property type="match status" value="1"/>
</dbReference>
<sequence length="273" mass="31061">MFRSERQYISRMILFLYCSFTMFVLGYLVWNSFRSKKDILTNTIGWPKEWSTQAYINIFKEDHFQLNIFSSVIILIGSLILIILLSSMVAYGLGMYKFRFKKGIQFYFLMGMMFPMQLGIVPIFLIIKNMGLMNSVWGVMLVMAAGISTPVLLLTNFFANLPRSLYESAKIDGAGEWKIFWRIMLPLASPIIVSLCIVTSVGIWNNFFVPLVLLQNDNVKTIPLSIMKYTSNIMMNMDSALASSVLATIPILIAFFFFSKRVIEGVASGGVKE</sequence>
<comment type="caution">
    <text evidence="9">The sequence shown here is derived from an EMBL/GenBank/DDBJ whole genome shotgun (WGS) entry which is preliminary data.</text>
</comment>
<dbReference type="CDD" id="cd06261">
    <property type="entry name" value="TM_PBP2"/>
    <property type="match status" value="1"/>
</dbReference>
<feature type="domain" description="ABC transmembrane type-1" evidence="8">
    <location>
        <begin position="68"/>
        <end position="258"/>
    </location>
</feature>
<evidence type="ECO:0000259" key="8">
    <source>
        <dbReference type="PROSITE" id="PS50928"/>
    </source>
</evidence>
<evidence type="ECO:0000256" key="2">
    <source>
        <dbReference type="ARBA" id="ARBA00022448"/>
    </source>
</evidence>
<keyword evidence="3" id="KW-1003">Cell membrane</keyword>
<dbReference type="PANTHER" id="PTHR43744">
    <property type="entry name" value="ABC TRANSPORTER PERMEASE PROTEIN MG189-RELATED-RELATED"/>
    <property type="match status" value="1"/>
</dbReference>
<evidence type="ECO:0000256" key="1">
    <source>
        <dbReference type="ARBA" id="ARBA00004651"/>
    </source>
</evidence>
<feature type="transmembrane region" description="Helical" evidence="7">
    <location>
        <begin position="12"/>
        <end position="30"/>
    </location>
</feature>
<dbReference type="PROSITE" id="PS50928">
    <property type="entry name" value="ABC_TM1"/>
    <property type="match status" value="1"/>
</dbReference>
<keyword evidence="4 7" id="KW-0812">Transmembrane</keyword>
<keyword evidence="2 7" id="KW-0813">Transport</keyword>
<evidence type="ECO:0000313" key="10">
    <source>
        <dbReference type="Proteomes" id="UP000233375"/>
    </source>
</evidence>
<dbReference type="InterPro" id="IPR000515">
    <property type="entry name" value="MetI-like"/>
</dbReference>
<dbReference type="GO" id="GO:0005886">
    <property type="term" value="C:plasma membrane"/>
    <property type="evidence" value="ECO:0007669"/>
    <property type="project" value="UniProtKB-SubCell"/>
</dbReference>
<dbReference type="Pfam" id="PF00528">
    <property type="entry name" value="BPD_transp_1"/>
    <property type="match status" value="1"/>
</dbReference>
<evidence type="ECO:0000256" key="5">
    <source>
        <dbReference type="ARBA" id="ARBA00022989"/>
    </source>
</evidence>
<feature type="transmembrane region" description="Helical" evidence="7">
    <location>
        <begin position="240"/>
        <end position="258"/>
    </location>
</feature>
<dbReference type="AlphaFoldDB" id="A0A2N0YXC7"/>
<comment type="similarity">
    <text evidence="7">Belongs to the binding-protein-dependent transport system permease family.</text>
</comment>
<keyword evidence="5 7" id="KW-1133">Transmembrane helix</keyword>
<reference evidence="9 10" key="1">
    <citation type="journal article" date="2003" name="Int. J. Syst. Evol. Microbiol.">
        <title>Bacillus nealsonii sp. nov., isolated from a spacecraft-assembly facility, whose spores are gamma-radiation resistant.</title>
        <authorList>
            <person name="Venkateswaran K."/>
            <person name="Kempf M."/>
            <person name="Chen F."/>
            <person name="Satomi M."/>
            <person name="Nicholson W."/>
            <person name="Kern R."/>
        </authorList>
    </citation>
    <scope>NUCLEOTIDE SEQUENCE [LARGE SCALE GENOMIC DNA]</scope>
    <source>
        <strain evidence="9 10">FO-92</strain>
    </source>
</reference>
<dbReference type="EMBL" id="PISE01000054">
    <property type="protein sequence ID" value="PKG21899.1"/>
    <property type="molecule type" value="Genomic_DNA"/>
</dbReference>
<proteinExistence type="inferred from homology"/>
<feature type="transmembrane region" description="Helical" evidence="7">
    <location>
        <begin position="179"/>
        <end position="204"/>
    </location>
</feature>
<dbReference type="Gene3D" id="1.10.3720.10">
    <property type="entry name" value="MetI-like"/>
    <property type="match status" value="1"/>
</dbReference>
<dbReference type="InterPro" id="IPR035906">
    <property type="entry name" value="MetI-like_sf"/>
</dbReference>
<evidence type="ECO:0000256" key="4">
    <source>
        <dbReference type="ARBA" id="ARBA00022692"/>
    </source>
</evidence>
<dbReference type="OrthoDB" id="187395at2"/>
<organism evidence="9 10">
    <name type="scientific">Niallia nealsonii</name>
    <dbReference type="NCBI Taxonomy" id="115979"/>
    <lineage>
        <taxon>Bacteria</taxon>
        <taxon>Bacillati</taxon>
        <taxon>Bacillota</taxon>
        <taxon>Bacilli</taxon>
        <taxon>Bacillales</taxon>
        <taxon>Bacillaceae</taxon>
        <taxon>Niallia</taxon>
    </lineage>
</organism>
<evidence type="ECO:0000256" key="3">
    <source>
        <dbReference type="ARBA" id="ARBA00022475"/>
    </source>
</evidence>
<name>A0A2N0YXC7_9BACI</name>
<dbReference type="GO" id="GO:0055085">
    <property type="term" value="P:transmembrane transport"/>
    <property type="evidence" value="ECO:0007669"/>
    <property type="project" value="InterPro"/>
</dbReference>
<keyword evidence="10" id="KW-1185">Reference proteome</keyword>
<comment type="subcellular location">
    <subcellularLocation>
        <location evidence="1 7">Cell membrane</location>
        <topology evidence="1 7">Multi-pass membrane protein</topology>
    </subcellularLocation>
</comment>
<dbReference type="PANTHER" id="PTHR43744:SF12">
    <property type="entry name" value="ABC TRANSPORTER PERMEASE PROTEIN MG189-RELATED"/>
    <property type="match status" value="1"/>
</dbReference>
<accession>A0A2N0YXC7</accession>
<feature type="transmembrane region" description="Helical" evidence="7">
    <location>
        <begin position="106"/>
        <end position="127"/>
    </location>
</feature>
<evidence type="ECO:0000256" key="6">
    <source>
        <dbReference type="ARBA" id="ARBA00023136"/>
    </source>
</evidence>
<protein>
    <recommendedName>
        <fullName evidence="8">ABC transmembrane type-1 domain-containing protein</fullName>
    </recommendedName>
</protein>
<gene>
    <name evidence="9" type="ORF">CWS01_19940</name>
</gene>
<evidence type="ECO:0000313" key="9">
    <source>
        <dbReference type="EMBL" id="PKG21899.1"/>
    </source>
</evidence>
<dbReference type="Proteomes" id="UP000233375">
    <property type="component" value="Unassembled WGS sequence"/>
</dbReference>
<feature type="transmembrane region" description="Helical" evidence="7">
    <location>
        <begin position="139"/>
        <end position="159"/>
    </location>
</feature>